<evidence type="ECO:0000256" key="4">
    <source>
        <dbReference type="SAM" id="MobiDB-lite"/>
    </source>
</evidence>
<dbReference type="Pfam" id="PF04082">
    <property type="entry name" value="Fungal_trans"/>
    <property type="match status" value="1"/>
</dbReference>
<dbReference type="PANTHER" id="PTHR31001">
    <property type="entry name" value="UNCHARACTERIZED TRANSCRIPTIONAL REGULATORY PROTEIN"/>
    <property type="match status" value="1"/>
</dbReference>
<dbReference type="Pfam" id="PF00172">
    <property type="entry name" value="Zn_clus"/>
    <property type="match status" value="1"/>
</dbReference>
<dbReference type="AlphaFoldDB" id="A0A550D0D9"/>
<dbReference type="SMART" id="SM00066">
    <property type="entry name" value="GAL4"/>
    <property type="match status" value="1"/>
</dbReference>
<feature type="compositionally biased region" description="Gly residues" evidence="4">
    <location>
        <begin position="755"/>
        <end position="768"/>
    </location>
</feature>
<evidence type="ECO:0000256" key="2">
    <source>
        <dbReference type="ARBA" id="ARBA00022723"/>
    </source>
</evidence>
<dbReference type="EMBL" id="VDMD01000001">
    <property type="protein sequence ID" value="TRM70499.1"/>
    <property type="molecule type" value="Genomic_DNA"/>
</dbReference>
<dbReference type="GO" id="GO:0005634">
    <property type="term" value="C:nucleus"/>
    <property type="evidence" value="ECO:0007669"/>
    <property type="project" value="UniProtKB-SubCell"/>
</dbReference>
<dbReference type="InterPro" id="IPR007219">
    <property type="entry name" value="XnlR_reg_dom"/>
</dbReference>
<evidence type="ECO:0000256" key="1">
    <source>
        <dbReference type="ARBA" id="ARBA00004123"/>
    </source>
</evidence>
<feature type="compositionally biased region" description="Polar residues" evidence="4">
    <location>
        <begin position="668"/>
        <end position="679"/>
    </location>
</feature>
<dbReference type="GO" id="GO:0006351">
    <property type="term" value="P:DNA-templated transcription"/>
    <property type="evidence" value="ECO:0007669"/>
    <property type="project" value="InterPro"/>
</dbReference>
<dbReference type="PROSITE" id="PS50048">
    <property type="entry name" value="ZN2_CY6_FUNGAL_2"/>
    <property type="match status" value="1"/>
</dbReference>
<feature type="compositionally biased region" description="Basic and acidic residues" evidence="4">
    <location>
        <begin position="1"/>
        <end position="14"/>
    </location>
</feature>
<evidence type="ECO:0000259" key="5">
    <source>
        <dbReference type="PROSITE" id="PS50048"/>
    </source>
</evidence>
<dbReference type="SMART" id="SM00906">
    <property type="entry name" value="Fungal_trans"/>
    <property type="match status" value="1"/>
</dbReference>
<keyword evidence="7" id="KW-1185">Reference proteome</keyword>
<protein>
    <recommendedName>
        <fullName evidence="5">Zn(2)-C6 fungal-type domain-containing protein</fullName>
    </recommendedName>
</protein>
<feature type="domain" description="Zn(2)-C6 fungal-type" evidence="5">
    <location>
        <begin position="26"/>
        <end position="55"/>
    </location>
</feature>
<comment type="subcellular location">
    <subcellularLocation>
        <location evidence="1">Nucleus</location>
    </subcellularLocation>
</comment>
<dbReference type="OrthoDB" id="424974at2759"/>
<evidence type="ECO:0000313" key="6">
    <source>
        <dbReference type="EMBL" id="TRM70499.1"/>
    </source>
</evidence>
<dbReference type="GO" id="GO:0008270">
    <property type="term" value="F:zinc ion binding"/>
    <property type="evidence" value="ECO:0007669"/>
    <property type="project" value="InterPro"/>
</dbReference>
<dbReference type="Gene3D" id="4.10.240.10">
    <property type="entry name" value="Zn(2)-C6 fungal-type DNA-binding domain"/>
    <property type="match status" value="1"/>
</dbReference>
<gene>
    <name evidence="6" type="ORF">BD626DRAFT_477655</name>
</gene>
<sequence length="838" mass="91987">MAPASKEKEKEKDQRPRKKPGRVPTSCAECRRLKLKCDKGVPCQKCVSRGCGSICPDGSLVSGKGNRFFLANTEELHDEIDRQKARIRVLEQSLQDLQGTVSANPQPMQNDSTYPTPMSANASSSSNGHSPSGPMEGIHIPTIIRPPQEQENLLDAFGTLTLDGNGAARFLGNTARPEVQTKGRPMQTDNIFPLLFGKMTYGSCLLEGDAKLNADAGREIIRLLPTLSEAVRLAELYLSYGEWLFPAMSRTDLFDDAIQDVFRADQAQVPETWYHKLAVVFSVFAIGALFDNTVEPFSTKANDYFHAARTALSFLPPYRSTTLASIQALLHLVEYIELSDKDAVGPPEAWIYDGLALRLYLDSSRWKLDYGLTKKRNELFWAVFTHDTWLSFWYGRPPMLDERFIDCPLMEETVTRADGTTEMNYRTWTWRYTQLLHDVLTTAFNARTPPYTAIIELDRRVRDFPVPEHLRPICTEGTSCMPDDIAALPSGDLRRWFVLMQKESTLLNLHRAYFAVALDEKPTELSSHRYVPSVLATYRSAWRLGKSLQLVWGKFPESIARVGLMWSQGLSAAIVMCLLVTRAPTAKMAPSAYDEIVLLADMFEKASQTSPAAANLLEAVRGLKERALAVINNVDAHDQDVSVSRAELDRMGGKTGFVRVRGGEEVNLQQSSAASTHGANPTPYPGEPSSAVPPFLDRPSGVYAEHFQSHQPVQQSMEQQFHPTMAEDLRNFEAAFAYDAALLMGHDEPNRGGMSTSGGLGSGGGNGGRAMSNGVNGLANGNGMNGAHNTHGSAGGSADGAFFPGADGAFDGLQPAVFGGGVPVLDATWQSFVEQLGF</sequence>
<feature type="region of interest" description="Disordered" evidence="4">
    <location>
        <begin position="752"/>
        <end position="776"/>
    </location>
</feature>
<feature type="region of interest" description="Disordered" evidence="4">
    <location>
        <begin position="668"/>
        <end position="689"/>
    </location>
</feature>
<dbReference type="CDD" id="cd00067">
    <property type="entry name" value="GAL4"/>
    <property type="match status" value="1"/>
</dbReference>
<dbReference type="GO" id="GO:0003677">
    <property type="term" value="F:DNA binding"/>
    <property type="evidence" value="ECO:0007669"/>
    <property type="project" value="InterPro"/>
</dbReference>
<evidence type="ECO:0000256" key="3">
    <source>
        <dbReference type="ARBA" id="ARBA00023242"/>
    </source>
</evidence>
<feature type="region of interest" description="Disordered" evidence="4">
    <location>
        <begin position="1"/>
        <end position="24"/>
    </location>
</feature>
<keyword evidence="3" id="KW-0539">Nucleus</keyword>
<dbReference type="Proteomes" id="UP000320762">
    <property type="component" value="Unassembled WGS sequence"/>
</dbReference>
<dbReference type="GO" id="GO:0000981">
    <property type="term" value="F:DNA-binding transcription factor activity, RNA polymerase II-specific"/>
    <property type="evidence" value="ECO:0007669"/>
    <property type="project" value="InterPro"/>
</dbReference>
<dbReference type="InterPro" id="IPR036864">
    <property type="entry name" value="Zn2-C6_fun-type_DNA-bd_sf"/>
</dbReference>
<comment type="caution">
    <text evidence="6">The sequence shown here is derived from an EMBL/GenBank/DDBJ whole genome shotgun (WGS) entry which is preliminary data.</text>
</comment>
<feature type="region of interest" description="Disordered" evidence="4">
    <location>
        <begin position="98"/>
        <end position="134"/>
    </location>
</feature>
<dbReference type="SUPFAM" id="SSF57701">
    <property type="entry name" value="Zn2/Cys6 DNA-binding domain"/>
    <property type="match status" value="1"/>
</dbReference>
<dbReference type="PANTHER" id="PTHR31001:SF81">
    <property type="entry name" value="ZN(II)2CYS6 TRANSCRIPTION FACTOR"/>
    <property type="match status" value="1"/>
</dbReference>
<dbReference type="STRING" id="97359.A0A550D0D9"/>
<proteinExistence type="predicted"/>
<name>A0A550D0D9_9AGAR</name>
<evidence type="ECO:0000313" key="7">
    <source>
        <dbReference type="Proteomes" id="UP000320762"/>
    </source>
</evidence>
<dbReference type="InterPro" id="IPR001138">
    <property type="entry name" value="Zn2Cys6_DnaBD"/>
</dbReference>
<dbReference type="CDD" id="cd12148">
    <property type="entry name" value="fungal_TF_MHR"/>
    <property type="match status" value="1"/>
</dbReference>
<feature type="compositionally biased region" description="Low complexity" evidence="4">
    <location>
        <begin position="119"/>
        <end position="134"/>
    </location>
</feature>
<dbReference type="InterPro" id="IPR050613">
    <property type="entry name" value="Sec_Metabolite_Reg"/>
</dbReference>
<dbReference type="PROSITE" id="PS00463">
    <property type="entry name" value="ZN2_CY6_FUNGAL_1"/>
    <property type="match status" value="1"/>
</dbReference>
<organism evidence="6 7">
    <name type="scientific">Schizophyllum amplum</name>
    <dbReference type="NCBI Taxonomy" id="97359"/>
    <lineage>
        <taxon>Eukaryota</taxon>
        <taxon>Fungi</taxon>
        <taxon>Dikarya</taxon>
        <taxon>Basidiomycota</taxon>
        <taxon>Agaricomycotina</taxon>
        <taxon>Agaricomycetes</taxon>
        <taxon>Agaricomycetidae</taxon>
        <taxon>Agaricales</taxon>
        <taxon>Schizophyllaceae</taxon>
        <taxon>Schizophyllum</taxon>
    </lineage>
</organism>
<accession>A0A550D0D9</accession>
<reference evidence="6 7" key="1">
    <citation type="journal article" date="2019" name="New Phytol.">
        <title>Comparative genomics reveals unique wood-decay strategies and fruiting body development in the Schizophyllaceae.</title>
        <authorList>
            <person name="Almasi E."/>
            <person name="Sahu N."/>
            <person name="Krizsan K."/>
            <person name="Balint B."/>
            <person name="Kovacs G.M."/>
            <person name="Kiss B."/>
            <person name="Cseklye J."/>
            <person name="Drula E."/>
            <person name="Henrissat B."/>
            <person name="Nagy I."/>
            <person name="Chovatia M."/>
            <person name="Adam C."/>
            <person name="LaButti K."/>
            <person name="Lipzen A."/>
            <person name="Riley R."/>
            <person name="Grigoriev I.V."/>
            <person name="Nagy L.G."/>
        </authorList>
    </citation>
    <scope>NUCLEOTIDE SEQUENCE [LARGE SCALE GENOMIC DNA]</scope>
    <source>
        <strain evidence="6 7">NL-1724</strain>
    </source>
</reference>
<keyword evidence="2" id="KW-0479">Metal-binding</keyword>
<feature type="compositionally biased region" description="Polar residues" evidence="4">
    <location>
        <begin position="98"/>
        <end position="118"/>
    </location>
</feature>